<dbReference type="AlphaFoldDB" id="A0A8H7B1M2"/>
<comment type="caution">
    <text evidence="3">The sequence shown here is derived from an EMBL/GenBank/DDBJ whole genome shotgun (WGS) entry which is preliminary data.</text>
</comment>
<proteinExistence type="predicted"/>
<feature type="compositionally biased region" description="Basic and acidic residues" evidence="1">
    <location>
        <begin position="694"/>
        <end position="710"/>
    </location>
</feature>
<reference evidence="3" key="1">
    <citation type="submission" date="2020-01" db="EMBL/GenBank/DDBJ databases">
        <authorList>
            <person name="Feng Z.H.Z."/>
        </authorList>
    </citation>
    <scope>NUCLEOTIDE SEQUENCE</scope>
    <source>
        <strain evidence="3">CBS107.38</strain>
    </source>
</reference>
<sequence length="744" mass="81532">MMCTMGQWFWPLAGCGFAGVPAPTGRTTVDITGVWSLCALCVDDADHVTPGLSAGAMLLDMLTADAAKHGHESAPPRAASPTSNGSFLQMPLSILGSVLRGQTPSPSQATLTSTHTDPTIDTPDTPTPTSHRDAMKIQLDEPIITFVPSPSRPVSSGSDGTAEKPKKRTPRSKTSYNIARPVNTRSKLHARPKVLLQLHQVIASQRPKPAYEVVPFSVLPQRISKRLSRSFNTRERLGPHDLFIVQAEEYNSHDDESKSEEERWGSRDVIGVISAQKCDKGITETTEICMKDGTSRWAVTDMPNGGYEFNSTDEHGLTLKARWVLKPTHSRRTSSMTANTPLSPSLPEADDRKFTFSTLSVNSRRHPIIATMTRNRIDVMDTYALPSAASPSTPSMASYTQSPTTDVSSIDASNFVETLTEKLPTETGDALRQFILASGVWVAAKEFTTEGPNLFSSPTLAPCATFRPNTNRTFSMSILDCPRSPSPASTLDEKRRSIPRMFKPSLERLPRRTTSFTDAPASPASTKTAVNASPVTVVKTRARRANSTGTAMHSISGSMRKRYGLTFEDQTLAETAEERTMKRSVELLRIKELQLPSPIERPSAESTRPLPPAIPSPIVIPASPQGPTSPTPLLASPLLSPAMPQIERSRKTQSAYAPITTTGMWDSGVTEGPGLKKRPTSMFVMNEKKRKQEKKVERSKSTKEKSKASEESNEGLGPKSRRKGDWYMYKIKLRLKDIFKKDKA</sequence>
<feature type="signal peptide" evidence="2">
    <location>
        <begin position="1"/>
        <end position="18"/>
    </location>
</feature>
<accession>A0A8H7B1M2</accession>
<evidence type="ECO:0000256" key="1">
    <source>
        <dbReference type="SAM" id="MobiDB-lite"/>
    </source>
</evidence>
<gene>
    <name evidence="3" type="ORF">GT037_008283</name>
</gene>
<organism evidence="3 4">
    <name type="scientific">Alternaria burnsii</name>
    <dbReference type="NCBI Taxonomy" id="1187904"/>
    <lineage>
        <taxon>Eukaryota</taxon>
        <taxon>Fungi</taxon>
        <taxon>Dikarya</taxon>
        <taxon>Ascomycota</taxon>
        <taxon>Pezizomycotina</taxon>
        <taxon>Dothideomycetes</taxon>
        <taxon>Pleosporomycetidae</taxon>
        <taxon>Pleosporales</taxon>
        <taxon>Pleosporineae</taxon>
        <taxon>Pleosporaceae</taxon>
        <taxon>Alternaria</taxon>
        <taxon>Alternaria sect. Alternaria</taxon>
    </lineage>
</organism>
<keyword evidence="4" id="KW-1185">Reference proteome</keyword>
<feature type="chain" id="PRO_5034761151" evidence="2">
    <location>
        <begin position="19"/>
        <end position="744"/>
    </location>
</feature>
<feature type="compositionally biased region" description="Low complexity" evidence="1">
    <location>
        <begin position="147"/>
        <end position="158"/>
    </location>
</feature>
<feature type="compositionally biased region" description="Polar residues" evidence="1">
    <location>
        <begin position="100"/>
        <end position="109"/>
    </location>
</feature>
<dbReference type="GeneID" id="62206508"/>
<feature type="region of interest" description="Disordered" evidence="1">
    <location>
        <begin position="684"/>
        <end position="722"/>
    </location>
</feature>
<feature type="region of interest" description="Disordered" evidence="1">
    <location>
        <begin position="98"/>
        <end position="176"/>
    </location>
</feature>
<evidence type="ECO:0000313" key="3">
    <source>
        <dbReference type="EMBL" id="KAF7673668.1"/>
    </source>
</evidence>
<protein>
    <submittedName>
        <fullName evidence="3">Uncharacterized protein</fullName>
    </submittedName>
</protein>
<dbReference type="EMBL" id="JAAABM010000012">
    <property type="protein sequence ID" value="KAF7673668.1"/>
    <property type="molecule type" value="Genomic_DNA"/>
</dbReference>
<feature type="compositionally biased region" description="Polar residues" evidence="1">
    <location>
        <begin position="333"/>
        <end position="343"/>
    </location>
</feature>
<keyword evidence="2" id="KW-0732">Signal</keyword>
<name>A0A8H7B1M2_9PLEO</name>
<dbReference type="RefSeq" id="XP_038783995.1">
    <property type="nucleotide sequence ID" value="XM_038933330.1"/>
</dbReference>
<feature type="region of interest" description="Disordered" evidence="1">
    <location>
        <begin position="330"/>
        <end position="349"/>
    </location>
</feature>
<evidence type="ECO:0000313" key="4">
    <source>
        <dbReference type="Proteomes" id="UP000596902"/>
    </source>
</evidence>
<feature type="compositionally biased region" description="Low complexity" evidence="1">
    <location>
        <begin position="110"/>
        <end position="129"/>
    </location>
</feature>
<dbReference type="Proteomes" id="UP000596902">
    <property type="component" value="Unassembled WGS sequence"/>
</dbReference>
<evidence type="ECO:0000256" key="2">
    <source>
        <dbReference type="SAM" id="SignalP"/>
    </source>
</evidence>
<reference evidence="3" key="2">
    <citation type="submission" date="2020-08" db="EMBL/GenBank/DDBJ databases">
        <title>Draft Genome Sequence of Cumin Blight Pathogen Alternaria burnsii.</title>
        <authorList>
            <person name="Feng Z."/>
        </authorList>
    </citation>
    <scope>NUCLEOTIDE SEQUENCE</scope>
    <source>
        <strain evidence="3">CBS107.38</strain>
    </source>
</reference>
<feature type="compositionally biased region" description="Basic and acidic residues" evidence="1">
    <location>
        <begin position="130"/>
        <end position="139"/>
    </location>
</feature>